<keyword evidence="4" id="KW-1185">Reference proteome</keyword>
<evidence type="ECO:0000256" key="2">
    <source>
        <dbReference type="ARBA" id="ARBA00022679"/>
    </source>
</evidence>
<protein>
    <submittedName>
        <fullName evidence="3">Benzyl alcohol O-benzoyltransferase</fullName>
    </submittedName>
</protein>
<evidence type="ECO:0000256" key="1">
    <source>
        <dbReference type="ARBA" id="ARBA00009861"/>
    </source>
</evidence>
<evidence type="ECO:0000313" key="3">
    <source>
        <dbReference type="EMBL" id="KAE8679022.1"/>
    </source>
</evidence>
<dbReference type="Pfam" id="PF02458">
    <property type="entry name" value="Transferase"/>
    <property type="match status" value="2"/>
</dbReference>
<dbReference type="InterPro" id="IPR050898">
    <property type="entry name" value="Plant_acyltransferase"/>
</dbReference>
<reference evidence="3" key="1">
    <citation type="submission" date="2019-09" db="EMBL/GenBank/DDBJ databases">
        <title>Draft genome information of white flower Hibiscus syriacus.</title>
        <authorList>
            <person name="Kim Y.-M."/>
        </authorList>
    </citation>
    <scope>NUCLEOTIDE SEQUENCE [LARGE SCALE GENOMIC DNA]</scope>
    <source>
        <strain evidence="3">YM2019G1</strain>
    </source>
</reference>
<dbReference type="Gene3D" id="3.30.559.10">
    <property type="entry name" value="Chloramphenicol acetyltransferase-like domain"/>
    <property type="match status" value="1"/>
</dbReference>
<keyword evidence="2" id="KW-0808">Transferase</keyword>
<dbReference type="PANTHER" id="PTHR31147">
    <property type="entry name" value="ACYL TRANSFERASE 4"/>
    <property type="match status" value="1"/>
</dbReference>
<accession>A0A6A2XTP6</accession>
<evidence type="ECO:0000313" key="4">
    <source>
        <dbReference type="Proteomes" id="UP000436088"/>
    </source>
</evidence>
<comment type="similarity">
    <text evidence="1">Belongs to the plant acyltransferase family.</text>
</comment>
<dbReference type="EMBL" id="VEPZ02001331">
    <property type="protein sequence ID" value="KAE8679022.1"/>
    <property type="molecule type" value="Genomic_DNA"/>
</dbReference>
<dbReference type="GO" id="GO:0016740">
    <property type="term" value="F:transferase activity"/>
    <property type="evidence" value="ECO:0007669"/>
    <property type="project" value="UniProtKB-KW"/>
</dbReference>
<name>A0A6A2XTP6_HIBSY</name>
<dbReference type="InterPro" id="IPR023213">
    <property type="entry name" value="CAT-like_dom_sf"/>
</dbReference>
<dbReference type="AlphaFoldDB" id="A0A6A2XTP6"/>
<gene>
    <name evidence="3" type="ORF">F3Y22_tig00111402pilonHSYRG00677</name>
</gene>
<proteinExistence type="inferred from homology"/>
<dbReference type="Proteomes" id="UP000436088">
    <property type="component" value="Unassembled WGS sequence"/>
</dbReference>
<comment type="caution">
    <text evidence="3">The sequence shown here is derived from an EMBL/GenBank/DDBJ whole genome shotgun (WGS) entry which is preliminary data.</text>
</comment>
<sequence length="313" mass="34679">MALLQPVSLVFTVRRQEPELVVPTKPTPHESCKERIKALVKALVFYYPFAGRLKEGPNRKLKVDCTGEGVLFVEADADVTLEDFGDSLHPPFPCLDELLSKPPGSNDLLNCPVLQIQLLRDISDNLCCSTFDVLTACIWRCRTIALELGPDEDVRFICIVNARSKFNPPLPLGYYGNVLGYPAAQTTARELSQNPLEFAVKLVKKAKAKVTDEYMKLTADLLVTRGRPNVNTVRSLIVSDLTRVRLREVDFGRGKAEFGGPVNGREIISFYIWKNKEGKEGIAVPVCLPAPVMESFAKEINRMLTDAGKATSA</sequence>
<organism evidence="3 4">
    <name type="scientific">Hibiscus syriacus</name>
    <name type="common">Rose of Sharon</name>
    <dbReference type="NCBI Taxonomy" id="106335"/>
    <lineage>
        <taxon>Eukaryota</taxon>
        <taxon>Viridiplantae</taxon>
        <taxon>Streptophyta</taxon>
        <taxon>Embryophyta</taxon>
        <taxon>Tracheophyta</taxon>
        <taxon>Spermatophyta</taxon>
        <taxon>Magnoliopsida</taxon>
        <taxon>eudicotyledons</taxon>
        <taxon>Gunneridae</taxon>
        <taxon>Pentapetalae</taxon>
        <taxon>rosids</taxon>
        <taxon>malvids</taxon>
        <taxon>Malvales</taxon>
        <taxon>Malvaceae</taxon>
        <taxon>Malvoideae</taxon>
        <taxon>Hibiscus</taxon>
    </lineage>
</organism>
<dbReference type="PANTHER" id="PTHR31147:SF66">
    <property type="entry name" value="OS05G0315700 PROTEIN"/>
    <property type="match status" value="1"/>
</dbReference>